<reference evidence="2" key="1">
    <citation type="submission" date="2017-02" db="UniProtKB">
        <authorList>
            <consortium name="WormBaseParasite"/>
        </authorList>
    </citation>
    <scope>IDENTIFICATION</scope>
</reference>
<sequence length="94" mass="10699">MDLLAEIEVSGGRRAFYANHEPSWPTEDDPAMRLLKLCRRMKDDTRDLGAMHVLPTIFRHFGFSDARAGAANERIDMTMGYGAFLNEFANTQFD</sequence>
<dbReference type="Proteomes" id="UP000036681">
    <property type="component" value="Unplaced"/>
</dbReference>
<dbReference type="WBParaSite" id="ALUE_0002120801-mRNA-1">
    <property type="protein sequence ID" value="ALUE_0002120801-mRNA-1"/>
    <property type="gene ID" value="ALUE_0002120801"/>
</dbReference>
<keyword evidence="1" id="KW-1185">Reference proteome</keyword>
<organism evidence="1 2">
    <name type="scientific">Ascaris lumbricoides</name>
    <name type="common">Giant roundworm</name>
    <dbReference type="NCBI Taxonomy" id="6252"/>
    <lineage>
        <taxon>Eukaryota</taxon>
        <taxon>Metazoa</taxon>
        <taxon>Ecdysozoa</taxon>
        <taxon>Nematoda</taxon>
        <taxon>Chromadorea</taxon>
        <taxon>Rhabditida</taxon>
        <taxon>Spirurina</taxon>
        <taxon>Ascaridomorpha</taxon>
        <taxon>Ascaridoidea</taxon>
        <taxon>Ascarididae</taxon>
        <taxon>Ascaris</taxon>
    </lineage>
</organism>
<evidence type="ECO:0000313" key="2">
    <source>
        <dbReference type="WBParaSite" id="ALUE_0002120801-mRNA-1"/>
    </source>
</evidence>
<proteinExistence type="predicted"/>
<accession>A0A0M3IR30</accession>
<protein>
    <submittedName>
        <fullName evidence="2">O-methyltransferase</fullName>
    </submittedName>
</protein>
<name>A0A0M3IR30_ASCLU</name>
<dbReference type="AlphaFoldDB" id="A0A0M3IR30"/>
<evidence type="ECO:0000313" key="1">
    <source>
        <dbReference type="Proteomes" id="UP000036681"/>
    </source>
</evidence>